<dbReference type="Proteomes" id="UP001205185">
    <property type="component" value="Unassembled WGS sequence"/>
</dbReference>
<sequence length="711" mass="77103">MRTQIIQRTLRVPLASGPRGDGSAVARQLDVALISVGFKASRDLLEHVGGLAPGEAFDLAVEVVTAVRGLVGDHVDHNPYFRDFPAGVPDTVQFWMRLVRAAEAEDGVLSPRRGAVNLLAFARYGRLQHTFAEMLAEHDALVDSIKDRVTVVHLGGPLERELTSLYRALAGSATPLDAADLTLLGELAVACPDVPPGPMPVRENRAVVNAARLRAGREPVAVDSAVDVLRLAYALSGGDVTLVESTRFRGFRRQERRALMAALDAAVAADTGVLGDVNRYAGRFKRLGERLHPHEYPAFPRAQDVFAVARGERTVTSLAGQAEAALARGEVGRAAWLLTESPGMLLRSLDRLLRTAGAESDAVLSATNSVLGSVSGRVLCSVREHLANRSWTALARVFVNRAGRPWVAPDTRVPLSPAVVEAVCGMVDVELASRMPSYERLVIDPDVLSVALPLSGKASEGGFAVLPRGTRTPVEGGDLLRFFTYWRQDKRRTDHDLSALLLDEDFRYVGHVSWTNYRDDGAVYSGDLTEAPNGATEFIDIPLDRITAAHVVPQVSVYSGEDFTEVAESIFGWMVRDRAQHGAPFEPRTVRTRSDLRGSGRVALPMMFSRGADGWTATWLHLYLTGSPQFNQVETQRATTGKLTGVIANRRAMTVSHLVDLLAAEAGSVTAWEPGLRFTEPVAFVGLHRPEGLPEGSTVITLDRLTELVPR</sequence>
<evidence type="ECO:0000313" key="1">
    <source>
        <dbReference type="EMBL" id="MCP2271089.1"/>
    </source>
</evidence>
<dbReference type="RefSeq" id="WP_253888040.1">
    <property type="nucleotide sequence ID" value="NZ_BAAAVB010000014.1"/>
</dbReference>
<evidence type="ECO:0000313" key="2">
    <source>
        <dbReference type="Proteomes" id="UP001205185"/>
    </source>
</evidence>
<comment type="caution">
    <text evidence="1">The sequence shown here is derived from an EMBL/GenBank/DDBJ whole genome shotgun (WGS) entry which is preliminary data.</text>
</comment>
<reference evidence="1 2" key="1">
    <citation type="submission" date="2022-06" db="EMBL/GenBank/DDBJ databases">
        <title>Genomic Encyclopedia of Archaeal and Bacterial Type Strains, Phase II (KMG-II): from individual species to whole genera.</title>
        <authorList>
            <person name="Goeker M."/>
        </authorList>
    </citation>
    <scope>NUCLEOTIDE SEQUENCE [LARGE SCALE GENOMIC DNA]</scope>
    <source>
        <strain evidence="1 2">DSM 44255</strain>
    </source>
</reference>
<gene>
    <name evidence="1" type="ORF">LV75_003601</name>
</gene>
<name>A0ABT1IEM6_9PSEU</name>
<proteinExistence type="predicted"/>
<dbReference type="EMBL" id="JAMTCO010000008">
    <property type="protein sequence ID" value="MCP2271089.1"/>
    <property type="molecule type" value="Genomic_DNA"/>
</dbReference>
<dbReference type="Gene3D" id="2.60.60.30">
    <property type="entry name" value="sav2460 like domains"/>
    <property type="match status" value="1"/>
</dbReference>
<accession>A0ABT1IEM6</accession>
<protein>
    <submittedName>
        <fullName evidence="1">TerD domain</fullName>
    </submittedName>
</protein>
<keyword evidence="2" id="KW-1185">Reference proteome</keyword>
<organism evidence="1 2">
    <name type="scientific">Actinokineospora diospyrosa</name>
    <dbReference type="NCBI Taxonomy" id="103728"/>
    <lineage>
        <taxon>Bacteria</taxon>
        <taxon>Bacillati</taxon>
        <taxon>Actinomycetota</taxon>
        <taxon>Actinomycetes</taxon>
        <taxon>Pseudonocardiales</taxon>
        <taxon>Pseudonocardiaceae</taxon>
        <taxon>Actinokineospora</taxon>
    </lineage>
</organism>